<dbReference type="EMBL" id="JAXCGZ010014630">
    <property type="protein sequence ID" value="KAK7071415.1"/>
    <property type="molecule type" value="Genomic_DNA"/>
</dbReference>
<accession>A0AAN8WSE4</accession>
<dbReference type="AlphaFoldDB" id="A0AAN8WSE4"/>
<proteinExistence type="predicted"/>
<organism evidence="1 2">
    <name type="scientific">Halocaridina rubra</name>
    <name type="common">Hawaiian red shrimp</name>
    <dbReference type="NCBI Taxonomy" id="373956"/>
    <lineage>
        <taxon>Eukaryota</taxon>
        <taxon>Metazoa</taxon>
        <taxon>Ecdysozoa</taxon>
        <taxon>Arthropoda</taxon>
        <taxon>Crustacea</taxon>
        <taxon>Multicrustacea</taxon>
        <taxon>Malacostraca</taxon>
        <taxon>Eumalacostraca</taxon>
        <taxon>Eucarida</taxon>
        <taxon>Decapoda</taxon>
        <taxon>Pleocyemata</taxon>
        <taxon>Caridea</taxon>
        <taxon>Atyoidea</taxon>
        <taxon>Atyidae</taxon>
        <taxon>Halocaridina</taxon>
    </lineage>
</organism>
<comment type="caution">
    <text evidence="1">The sequence shown here is derived from an EMBL/GenBank/DDBJ whole genome shotgun (WGS) entry which is preliminary data.</text>
</comment>
<evidence type="ECO:0000313" key="1">
    <source>
        <dbReference type="EMBL" id="KAK7071415.1"/>
    </source>
</evidence>
<sequence length="87" mass="9936">MKRKGQVPLRRQLYVVKLAELVRPWAEEKMYFQGMRLSIKMTIRTVLGIHLAQRQATQLATDSCGVGLLQTIANHSGRRCSLAWQTP</sequence>
<feature type="non-terminal residue" evidence="1">
    <location>
        <position position="87"/>
    </location>
</feature>
<protein>
    <submittedName>
        <fullName evidence="1">Uncharacterized protein</fullName>
    </submittedName>
</protein>
<dbReference type="Proteomes" id="UP001381693">
    <property type="component" value="Unassembled WGS sequence"/>
</dbReference>
<name>A0AAN8WSE4_HALRR</name>
<gene>
    <name evidence="1" type="ORF">SK128_018851</name>
</gene>
<reference evidence="1 2" key="1">
    <citation type="submission" date="2023-11" db="EMBL/GenBank/DDBJ databases">
        <title>Halocaridina rubra genome assembly.</title>
        <authorList>
            <person name="Smith C."/>
        </authorList>
    </citation>
    <scope>NUCLEOTIDE SEQUENCE [LARGE SCALE GENOMIC DNA]</scope>
    <source>
        <strain evidence="1">EP-1</strain>
        <tissue evidence="1">Whole</tissue>
    </source>
</reference>
<keyword evidence="2" id="KW-1185">Reference proteome</keyword>
<evidence type="ECO:0000313" key="2">
    <source>
        <dbReference type="Proteomes" id="UP001381693"/>
    </source>
</evidence>